<evidence type="ECO:0000313" key="1">
    <source>
        <dbReference type="EMBL" id="KAG1543162.1"/>
    </source>
</evidence>
<sequence>MTKRLIKRKIVEDWRQVVFFGEIKVNICGSDGGKYYWKRLTDLLQAHDLDFTVKHGTGKLIIWSYITSQDPGYACQVYDENMNLDVYQPSPKDFSQIKASLVQNLFKPSDYAQELINTLLESPLSTRVLRNTLYQVGDRSNFDLILHYDAVFIVTTSRYFIDLMKSLRNPLGQLTLERTAAIFTAICIINQLFLVNNGILKLGWVERTFCGTDRAKWDGIIFNVGNRKLAPMLFAFSGGCNDKTSKIKEGCDISKLYSKMVDTIKDLPSVVSKEMYCVRFFDNQIYSEQLIEHHDTKFRNICVSLICPTSLRLLVLSA</sequence>
<accession>A0A9P6Y9Z6</accession>
<reference evidence="1" key="1">
    <citation type="journal article" date="2020" name="Microb. Genom.">
        <title>Genetic diversity of clinical and environmental Mucorales isolates obtained from an investigation of mucormycosis cases among solid organ transplant recipients.</title>
        <authorList>
            <person name="Nguyen M.H."/>
            <person name="Kaul D."/>
            <person name="Muto C."/>
            <person name="Cheng S.J."/>
            <person name="Richter R.A."/>
            <person name="Bruno V.M."/>
            <person name="Liu G."/>
            <person name="Beyhan S."/>
            <person name="Sundermann A.J."/>
            <person name="Mounaud S."/>
            <person name="Pasculle A.W."/>
            <person name="Nierman W.C."/>
            <person name="Driscoll E."/>
            <person name="Cumbie R."/>
            <person name="Clancy C.J."/>
            <person name="Dupont C.L."/>
        </authorList>
    </citation>
    <scope>NUCLEOTIDE SEQUENCE</scope>
    <source>
        <strain evidence="1">GL16</strain>
    </source>
</reference>
<proteinExistence type="predicted"/>
<dbReference type="EMBL" id="JAANIT010000963">
    <property type="protein sequence ID" value="KAG1543162.1"/>
    <property type="molecule type" value="Genomic_DNA"/>
</dbReference>
<dbReference type="AlphaFoldDB" id="A0A9P6Y9Z6"/>
<comment type="caution">
    <text evidence="1">The sequence shown here is derived from an EMBL/GenBank/DDBJ whole genome shotgun (WGS) entry which is preliminary data.</text>
</comment>
<evidence type="ECO:0000313" key="2">
    <source>
        <dbReference type="Proteomes" id="UP000717996"/>
    </source>
</evidence>
<dbReference type="Gene3D" id="3.30.420.10">
    <property type="entry name" value="Ribonuclease H-like superfamily/Ribonuclease H"/>
    <property type="match status" value="1"/>
</dbReference>
<dbReference type="Proteomes" id="UP000717996">
    <property type="component" value="Unassembled WGS sequence"/>
</dbReference>
<dbReference type="GO" id="GO:0003676">
    <property type="term" value="F:nucleic acid binding"/>
    <property type="evidence" value="ECO:0007669"/>
    <property type="project" value="InterPro"/>
</dbReference>
<organism evidence="1 2">
    <name type="scientific">Rhizopus oryzae</name>
    <name type="common">Mucormycosis agent</name>
    <name type="synonym">Rhizopus arrhizus var. delemar</name>
    <dbReference type="NCBI Taxonomy" id="64495"/>
    <lineage>
        <taxon>Eukaryota</taxon>
        <taxon>Fungi</taxon>
        <taxon>Fungi incertae sedis</taxon>
        <taxon>Mucoromycota</taxon>
        <taxon>Mucoromycotina</taxon>
        <taxon>Mucoromycetes</taxon>
        <taxon>Mucorales</taxon>
        <taxon>Mucorineae</taxon>
        <taxon>Rhizopodaceae</taxon>
        <taxon>Rhizopus</taxon>
    </lineage>
</organism>
<dbReference type="OrthoDB" id="2288930at2759"/>
<gene>
    <name evidence="1" type="ORF">G6F51_006841</name>
</gene>
<dbReference type="InterPro" id="IPR036397">
    <property type="entry name" value="RNaseH_sf"/>
</dbReference>
<name>A0A9P6Y9Z6_RHIOR</name>
<protein>
    <submittedName>
        <fullName evidence="1">Uncharacterized protein</fullName>
    </submittedName>
</protein>